<keyword evidence="1" id="KW-1133">Transmembrane helix</keyword>
<evidence type="ECO:0000313" key="3">
    <source>
        <dbReference type="Proteomes" id="UP000321555"/>
    </source>
</evidence>
<dbReference type="InterPro" id="IPR024515">
    <property type="entry name" value="DUF3397"/>
</dbReference>
<keyword evidence="1" id="KW-0812">Transmembrane</keyword>
<dbReference type="KEGG" id="bda:FSZ17_09330"/>
<organism evidence="2 3">
    <name type="scientific">Cytobacillus dafuensis</name>
    <name type="common">Bacillus dafuensis</name>
    <dbReference type="NCBI Taxonomy" id="1742359"/>
    <lineage>
        <taxon>Bacteria</taxon>
        <taxon>Bacillati</taxon>
        <taxon>Bacillota</taxon>
        <taxon>Bacilli</taxon>
        <taxon>Bacillales</taxon>
        <taxon>Bacillaceae</taxon>
        <taxon>Cytobacillus</taxon>
    </lineage>
</organism>
<protein>
    <submittedName>
        <fullName evidence="2">DUF3397 domain-containing protein</fullName>
    </submittedName>
</protein>
<dbReference type="Proteomes" id="UP000321555">
    <property type="component" value="Chromosome"/>
</dbReference>
<sequence length="131" mass="15178">MSSIFSSIIATFVTIPLLGYLLVFIISKQVTKKHKKSVHLALDFSTLLFVISVHYLIVTIWNQSYLWVIILSMLVIALIFVLIHWKLKQEINFSRVFKGYWRFNFLLFFTAYIVLTLIGLIQSVSSFVASI</sequence>
<dbReference type="EMBL" id="CP042593">
    <property type="protein sequence ID" value="QED47439.1"/>
    <property type="molecule type" value="Genomic_DNA"/>
</dbReference>
<keyword evidence="3" id="KW-1185">Reference proteome</keyword>
<dbReference type="InterPro" id="IPR016945">
    <property type="entry name" value="UCP030092"/>
</dbReference>
<accession>A0A5B8Z720</accession>
<feature type="transmembrane region" description="Helical" evidence="1">
    <location>
        <begin position="6"/>
        <end position="26"/>
    </location>
</feature>
<name>A0A5B8Z720_CYTDA</name>
<reference evidence="3" key="1">
    <citation type="submission" date="2019-08" db="EMBL/GenBank/DDBJ databases">
        <authorList>
            <person name="Zheng X."/>
        </authorList>
    </citation>
    <scope>NUCLEOTIDE SEQUENCE [LARGE SCALE GENOMIC DNA]</scope>
    <source>
        <strain evidence="3">FJAT-25496</strain>
    </source>
</reference>
<dbReference type="RefSeq" id="WP_057769640.1">
    <property type="nucleotide sequence ID" value="NZ_CP042593.1"/>
</dbReference>
<dbReference type="PIRSF" id="PIRSF030092">
    <property type="entry name" value="UCP030092"/>
    <property type="match status" value="1"/>
</dbReference>
<dbReference type="OrthoDB" id="2353183at2"/>
<dbReference type="STRING" id="1742359.GCA_001439625_00307"/>
<feature type="transmembrane region" description="Helical" evidence="1">
    <location>
        <begin position="105"/>
        <end position="129"/>
    </location>
</feature>
<feature type="transmembrane region" description="Helical" evidence="1">
    <location>
        <begin position="38"/>
        <end position="58"/>
    </location>
</feature>
<evidence type="ECO:0000313" key="2">
    <source>
        <dbReference type="EMBL" id="QED47439.1"/>
    </source>
</evidence>
<keyword evidence="1" id="KW-0472">Membrane</keyword>
<dbReference type="AlphaFoldDB" id="A0A5B8Z720"/>
<evidence type="ECO:0000256" key="1">
    <source>
        <dbReference type="SAM" id="Phobius"/>
    </source>
</evidence>
<gene>
    <name evidence="2" type="ORF">FSZ17_09330</name>
</gene>
<dbReference type="Pfam" id="PF11877">
    <property type="entry name" value="DUF3397"/>
    <property type="match status" value="1"/>
</dbReference>
<proteinExistence type="predicted"/>
<feature type="transmembrane region" description="Helical" evidence="1">
    <location>
        <begin position="64"/>
        <end position="85"/>
    </location>
</feature>